<organism evidence="2 3">
    <name type="scientific">Phyllobacterium brassicacearum</name>
    <dbReference type="NCBI Taxonomy" id="314235"/>
    <lineage>
        <taxon>Bacteria</taxon>
        <taxon>Pseudomonadati</taxon>
        <taxon>Pseudomonadota</taxon>
        <taxon>Alphaproteobacteria</taxon>
        <taxon>Hyphomicrobiales</taxon>
        <taxon>Phyllobacteriaceae</taxon>
        <taxon>Phyllobacterium</taxon>
    </lineage>
</organism>
<dbReference type="PANTHER" id="PTHR37461:SF1">
    <property type="entry name" value="ANTI-SIGMA-K FACTOR RSKA"/>
    <property type="match status" value="1"/>
</dbReference>
<protein>
    <submittedName>
        <fullName evidence="2">Anti-sigma factor</fullName>
    </submittedName>
</protein>
<dbReference type="InterPro" id="IPR018764">
    <property type="entry name" value="RskA_C"/>
</dbReference>
<dbReference type="GO" id="GO:0016989">
    <property type="term" value="F:sigma factor antagonist activity"/>
    <property type="evidence" value="ECO:0007669"/>
    <property type="project" value="TreeGrafter"/>
</dbReference>
<proteinExistence type="predicted"/>
<reference evidence="3" key="1">
    <citation type="submission" date="2017-11" db="EMBL/GenBank/DDBJ databases">
        <authorList>
            <person name="Kuznetsova I."/>
            <person name="Sazanova A."/>
            <person name="Chirak E."/>
            <person name="Safronova V."/>
            <person name="Willems A."/>
        </authorList>
    </citation>
    <scope>NUCLEOTIDE SEQUENCE [LARGE SCALE GENOMIC DNA]</scope>
    <source>
        <strain evidence="3">STM 196</strain>
    </source>
</reference>
<evidence type="ECO:0000313" key="2">
    <source>
        <dbReference type="EMBL" id="PSH68276.1"/>
    </source>
</evidence>
<dbReference type="PANTHER" id="PTHR37461">
    <property type="entry name" value="ANTI-SIGMA-K FACTOR RSKA"/>
    <property type="match status" value="1"/>
</dbReference>
<dbReference type="GO" id="GO:0005886">
    <property type="term" value="C:plasma membrane"/>
    <property type="evidence" value="ECO:0007669"/>
    <property type="project" value="InterPro"/>
</dbReference>
<dbReference type="GO" id="GO:0006417">
    <property type="term" value="P:regulation of translation"/>
    <property type="evidence" value="ECO:0007669"/>
    <property type="project" value="TreeGrafter"/>
</dbReference>
<dbReference type="Pfam" id="PF10099">
    <property type="entry name" value="RskA_C"/>
    <property type="match status" value="1"/>
</dbReference>
<keyword evidence="3" id="KW-1185">Reference proteome</keyword>
<evidence type="ECO:0000313" key="3">
    <source>
        <dbReference type="Proteomes" id="UP000241444"/>
    </source>
</evidence>
<dbReference type="InterPro" id="IPR051474">
    <property type="entry name" value="Anti-sigma-K/W_factor"/>
</dbReference>
<accession>A0A2P7BP92</accession>
<comment type="caution">
    <text evidence="2">The sequence shown here is derived from an EMBL/GenBank/DDBJ whole genome shotgun (WGS) entry which is preliminary data.</text>
</comment>
<evidence type="ECO:0000259" key="1">
    <source>
        <dbReference type="Pfam" id="PF10099"/>
    </source>
</evidence>
<dbReference type="OrthoDB" id="9816387at2"/>
<name>A0A2P7BP92_9HYPH</name>
<dbReference type="EMBL" id="PGGO01000009">
    <property type="protein sequence ID" value="PSH68276.1"/>
    <property type="molecule type" value="Genomic_DNA"/>
</dbReference>
<gene>
    <name evidence="2" type="ORF">CU102_13260</name>
</gene>
<dbReference type="Proteomes" id="UP000241444">
    <property type="component" value="Unassembled WGS sequence"/>
</dbReference>
<dbReference type="AlphaFoldDB" id="A0A2P7BP92"/>
<feature type="domain" description="Anti-sigma K factor RskA C-terminal" evidence="1">
    <location>
        <begin position="106"/>
        <end position="232"/>
    </location>
</feature>
<sequence>MPGGMSSIPPEDTIPEGDDLIAAEYVLGVLPAEERRAVARRIETDKPFAQLVARWQHHFDPLNEHFAEASAPHYLKSRIDHRLFGTEETQAGIPLWGSVIFWRGLAFAALALAVIGFGRDLIEFPTTEPAPQLIASMAADGSPVRTMAIFDDQTRKLKITVVAGDIPQDRSLELWLIAGNEAPVSLGLLKSPQVTAFDLPQPVAAKLRDGTTLAISVEPIGGSPSGAPTGAVVAAGTVRGI</sequence>